<dbReference type="NCBIfam" id="TIGR01145">
    <property type="entry name" value="ATP_synt_delta"/>
    <property type="match status" value="1"/>
</dbReference>
<dbReference type="AlphaFoldDB" id="A0AAE3DTH1"/>
<dbReference type="EMBL" id="JAJEPR010000018">
    <property type="protein sequence ID" value="MCC2190357.1"/>
    <property type="molecule type" value="Genomic_DNA"/>
</dbReference>
<comment type="function">
    <text evidence="8">F(1)F(0) ATP synthase produces ATP from ADP in the presence of a proton or sodium gradient. F-type ATPases consist of two structural domains, F(1) containing the extramembraneous catalytic core and F(0) containing the membrane proton channel, linked together by a central stalk and a peripheral stalk. During catalysis, ATP synthesis in the catalytic domain of F(1) is coupled via a rotary mechanism of the central stalk subunits to proton translocation.</text>
</comment>
<comment type="caution">
    <text evidence="10">The sequence shown here is derived from an EMBL/GenBank/DDBJ whole genome shotgun (WGS) entry which is preliminary data.</text>
</comment>
<feature type="coiled-coil region" evidence="9">
    <location>
        <begin position="114"/>
        <end position="141"/>
    </location>
</feature>
<dbReference type="Pfam" id="PF00213">
    <property type="entry name" value="OSCP"/>
    <property type="match status" value="1"/>
</dbReference>
<keyword evidence="7 8" id="KW-0066">ATP synthesis</keyword>
<dbReference type="Gene3D" id="1.10.520.20">
    <property type="entry name" value="N-terminal domain of the delta subunit of the F1F0-ATP synthase"/>
    <property type="match status" value="1"/>
</dbReference>
<organism evidence="10 11">
    <name type="scientific">Fusicatenibacter faecihominis</name>
    <dbReference type="NCBI Taxonomy" id="2881276"/>
    <lineage>
        <taxon>Bacteria</taxon>
        <taxon>Bacillati</taxon>
        <taxon>Bacillota</taxon>
        <taxon>Clostridia</taxon>
        <taxon>Lachnospirales</taxon>
        <taxon>Lachnospiraceae</taxon>
        <taxon>Fusicatenibacter</taxon>
    </lineage>
</organism>
<evidence type="ECO:0000256" key="9">
    <source>
        <dbReference type="SAM" id="Coils"/>
    </source>
</evidence>
<dbReference type="InterPro" id="IPR000711">
    <property type="entry name" value="ATPase_OSCP/dsu"/>
</dbReference>
<evidence type="ECO:0000313" key="10">
    <source>
        <dbReference type="EMBL" id="MCC2190357.1"/>
    </source>
</evidence>
<dbReference type="Proteomes" id="UP001197875">
    <property type="component" value="Unassembled WGS sequence"/>
</dbReference>
<evidence type="ECO:0000256" key="3">
    <source>
        <dbReference type="ARBA" id="ARBA00022781"/>
    </source>
</evidence>
<dbReference type="GO" id="GO:0005886">
    <property type="term" value="C:plasma membrane"/>
    <property type="evidence" value="ECO:0007669"/>
    <property type="project" value="UniProtKB-SubCell"/>
</dbReference>
<dbReference type="InterPro" id="IPR020781">
    <property type="entry name" value="ATPase_OSCP/d_CS"/>
</dbReference>
<evidence type="ECO:0000256" key="8">
    <source>
        <dbReference type="HAMAP-Rule" id="MF_01416"/>
    </source>
</evidence>
<comment type="similarity">
    <text evidence="8">Belongs to the ATPase delta chain family.</text>
</comment>
<protein>
    <recommendedName>
        <fullName evidence="8">ATP synthase subunit delta</fullName>
    </recommendedName>
    <alternativeName>
        <fullName evidence="8">ATP synthase F(1) sector subunit delta</fullName>
    </alternativeName>
    <alternativeName>
        <fullName evidence="8">F-type ATPase subunit delta</fullName>
        <shortName evidence="8">F-ATPase subunit delta</shortName>
    </alternativeName>
</protein>
<name>A0AAE3DTH1_9FIRM</name>
<dbReference type="PROSITE" id="PS00389">
    <property type="entry name" value="ATPASE_DELTA"/>
    <property type="match status" value="1"/>
</dbReference>
<proteinExistence type="inferred from homology"/>
<sequence>MTQAARVYGESMYALALEEGLTGEILEEMKVIRTLFQENPDYVHLLSEPSIPGNERIDLIEAAFGNQAERYLVNFLKLLCERNLLREFGGCCDEYARRYNRDNGIAEATATSAVPMTEAQAEALKQKLEKLSGKKISLSLKTDPSLLGGVRVELEGKELDGTVKGRLDGLSRKLDSLTL</sequence>
<keyword evidence="5 8" id="KW-0472">Membrane</keyword>
<keyword evidence="2 8" id="KW-0813">Transport</keyword>
<accession>A0AAE3DTH1</accession>
<evidence type="ECO:0000256" key="4">
    <source>
        <dbReference type="ARBA" id="ARBA00023065"/>
    </source>
</evidence>
<dbReference type="SUPFAM" id="SSF47928">
    <property type="entry name" value="N-terminal domain of the delta subunit of the F1F0-ATP synthase"/>
    <property type="match status" value="1"/>
</dbReference>
<keyword evidence="4 8" id="KW-0406">Ion transport</keyword>
<evidence type="ECO:0000256" key="6">
    <source>
        <dbReference type="ARBA" id="ARBA00023196"/>
    </source>
</evidence>
<keyword evidence="9" id="KW-0175">Coiled coil</keyword>
<dbReference type="InterPro" id="IPR026015">
    <property type="entry name" value="ATP_synth_OSCP/delta_N_sf"/>
</dbReference>
<evidence type="ECO:0000256" key="5">
    <source>
        <dbReference type="ARBA" id="ARBA00023136"/>
    </source>
</evidence>
<dbReference type="PRINTS" id="PR00125">
    <property type="entry name" value="ATPASEDELTA"/>
</dbReference>
<dbReference type="GO" id="GO:0045259">
    <property type="term" value="C:proton-transporting ATP synthase complex"/>
    <property type="evidence" value="ECO:0007669"/>
    <property type="project" value="UniProtKB-KW"/>
</dbReference>
<gene>
    <name evidence="8 10" type="primary">atpH</name>
    <name evidence="10" type="ORF">LKD71_11155</name>
</gene>
<dbReference type="GO" id="GO:0046933">
    <property type="term" value="F:proton-transporting ATP synthase activity, rotational mechanism"/>
    <property type="evidence" value="ECO:0007669"/>
    <property type="project" value="UniProtKB-UniRule"/>
</dbReference>
<comment type="function">
    <text evidence="8">This protein is part of the stalk that links CF(0) to CF(1). It either transmits conformational changes from CF(0) to CF(1) or is implicated in proton conduction.</text>
</comment>
<reference evidence="10 11" key="1">
    <citation type="submission" date="2021-10" db="EMBL/GenBank/DDBJ databases">
        <title>Anaerobic single-cell dispensing facilitates the cultivation of human gut bacteria.</title>
        <authorList>
            <person name="Afrizal A."/>
        </authorList>
    </citation>
    <scope>NUCLEOTIDE SEQUENCE [LARGE SCALE GENOMIC DNA]</scope>
    <source>
        <strain evidence="10 11">CLA-AA-H277</strain>
    </source>
</reference>
<evidence type="ECO:0000256" key="2">
    <source>
        <dbReference type="ARBA" id="ARBA00022448"/>
    </source>
</evidence>
<keyword evidence="6 8" id="KW-0139">CF(1)</keyword>
<keyword evidence="11" id="KW-1185">Reference proteome</keyword>
<keyword evidence="8" id="KW-1003">Cell membrane</keyword>
<dbReference type="PANTHER" id="PTHR11910">
    <property type="entry name" value="ATP SYNTHASE DELTA CHAIN"/>
    <property type="match status" value="1"/>
</dbReference>
<comment type="subcellular location">
    <subcellularLocation>
        <location evidence="8">Cell membrane</location>
        <topology evidence="8">Peripheral membrane protein</topology>
    </subcellularLocation>
    <subcellularLocation>
        <location evidence="1">Membrane</location>
    </subcellularLocation>
</comment>
<evidence type="ECO:0000256" key="1">
    <source>
        <dbReference type="ARBA" id="ARBA00004370"/>
    </source>
</evidence>
<evidence type="ECO:0000256" key="7">
    <source>
        <dbReference type="ARBA" id="ARBA00023310"/>
    </source>
</evidence>
<keyword evidence="3 8" id="KW-0375">Hydrogen ion transport</keyword>
<dbReference type="HAMAP" id="MF_01416">
    <property type="entry name" value="ATP_synth_delta_bact"/>
    <property type="match status" value="1"/>
</dbReference>
<dbReference type="RefSeq" id="WP_227615464.1">
    <property type="nucleotide sequence ID" value="NZ_JAJEPR010000018.1"/>
</dbReference>
<evidence type="ECO:0000313" key="11">
    <source>
        <dbReference type="Proteomes" id="UP001197875"/>
    </source>
</evidence>